<feature type="domain" description="IPT/TIG" evidence="1">
    <location>
        <begin position="3"/>
        <end position="84"/>
    </location>
</feature>
<comment type="caution">
    <text evidence="2">The sequence shown here is derived from an EMBL/GenBank/DDBJ whole genome shotgun (WGS) entry which is preliminary data.</text>
</comment>
<feature type="domain" description="IPT/TIG" evidence="1">
    <location>
        <begin position="173"/>
        <end position="256"/>
    </location>
</feature>
<accession>A0A1V6T7Y5</accession>
<dbReference type="InterPro" id="IPR002909">
    <property type="entry name" value="IPT_dom"/>
</dbReference>
<dbReference type="SUPFAM" id="SSF81296">
    <property type="entry name" value="E set domains"/>
    <property type="match status" value="7"/>
</dbReference>
<gene>
    <name evidence="2" type="ORF">PENSTE_c010G09836</name>
</gene>
<proteinExistence type="predicted"/>
<dbReference type="AlphaFoldDB" id="A0A1V6T7Y5"/>
<dbReference type="InterPro" id="IPR031148">
    <property type="entry name" value="Plexin"/>
</dbReference>
<sequence length="593" mass="57031">MSAPIISQVVPTSGPITGGTAVTIVGTNFSNPTSVSFGGTNGTITASTSTTISVTSPAHVAGSGQVVVTTGAGSSTQPATFTFVTATVPSITSLTPATGSVSGANVVYIDGSGLSFASTVSFGATNATSFAILSDTKIAAVAPAGASGASTVSVTNSAGTSGTLPYTYTTLNPPSTTAVTPSTGPAAGGNTVSITGSGFTYATSVAFGSNNASFTVLSDTSINAVVPAGPPAGGNVSIIVTGPGGASPSGPNYTYSAPLLPSITSLTPSSGPLAGGGTITLQGVNLTGTTVILFGAIPALFFTVLSPTTINVTVPPGVTAGPVPVTVTTLTGTSLGVPYTYLAPPLPTTIFPTAGVIAGGTSVAITGTGLTGTSSVLFGTTPAQGAITVTGDTLVTVTAPAHPVGTVPVTITTPGGSNSTLSYTFQSPAVITSISPALGPLAGGTVVTINGAGLFTTNAVLFGTVPATSVTVISDSLITAVAPAEPAGAISVKVSTAASISNGALYQYIPPPTLTSIAPTNGSIIGGGNATLTGTGFLTATTVFFGLLPTTFTILNDNTITANIPVLGLPGPVSVTVQNPGGTSGAQTFTFHL</sequence>
<feature type="domain" description="IPT/TIG" evidence="1">
    <location>
        <begin position="511"/>
        <end position="592"/>
    </location>
</feature>
<dbReference type="OrthoDB" id="4368023at2759"/>
<dbReference type="InterPro" id="IPR014756">
    <property type="entry name" value="Ig_E-set"/>
</dbReference>
<dbReference type="Proteomes" id="UP000191285">
    <property type="component" value="Unassembled WGS sequence"/>
</dbReference>
<dbReference type="CDD" id="cd00102">
    <property type="entry name" value="IPT"/>
    <property type="match status" value="4"/>
</dbReference>
<protein>
    <recommendedName>
        <fullName evidence="1">IPT/TIG domain-containing protein</fullName>
    </recommendedName>
</protein>
<feature type="domain" description="IPT/TIG" evidence="1">
    <location>
        <begin position="428"/>
        <end position="509"/>
    </location>
</feature>
<dbReference type="CDD" id="cd00603">
    <property type="entry name" value="IPT_PCSR"/>
    <property type="match status" value="2"/>
</dbReference>
<dbReference type="Gene3D" id="2.60.40.10">
    <property type="entry name" value="Immunoglobulins"/>
    <property type="match status" value="7"/>
</dbReference>
<reference evidence="3" key="1">
    <citation type="journal article" date="2017" name="Nat. Microbiol.">
        <title>Global analysis of biosynthetic gene clusters reveals vast potential of secondary metabolite production in Penicillium species.</title>
        <authorList>
            <person name="Nielsen J.C."/>
            <person name="Grijseels S."/>
            <person name="Prigent S."/>
            <person name="Ji B."/>
            <person name="Dainat J."/>
            <person name="Nielsen K.F."/>
            <person name="Frisvad J.C."/>
            <person name="Workman M."/>
            <person name="Nielsen J."/>
        </authorList>
    </citation>
    <scope>NUCLEOTIDE SEQUENCE [LARGE SCALE GENOMIC DNA]</scope>
    <source>
        <strain evidence="3">IBT 24891</strain>
    </source>
</reference>
<name>A0A1V6T7Y5_9EURO</name>
<dbReference type="PANTHER" id="PTHR22625">
    <property type="entry name" value="PLEXIN"/>
    <property type="match status" value="1"/>
</dbReference>
<dbReference type="PANTHER" id="PTHR22625:SF70">
    <property type="entry name" value="PLEXIN A, ISOFORM A"/>
    <property type="match status" value="1"/>
</dbReference>
<evidence type="ECO:0000313" key="3">
    <source>
        <dbReference type="Proteomes" id="UP000191285"/>
    </source>
</evidence>
<feature type="domain" description="IPT/TIG" evidence="1">
    <location>
        <begin position="344"/>
        <end position="426"/>
    </location>
</feature>
<organism evidence="2 3">
    <name type="scientific">Penicillium steckii</name>
    <dbReference type="NCBI Taxonomy" id="303698"/>
    <lineage>
        <taxon>Eukaryota</taxon>
        <taxon>Fungi</taxon>
        <taxon>Dikarya</taxon>
        <taxon>Ascomycota</taxon>
        <taxon>Pezizomycotina</taxon>
        <taxon>Eurotiomycetes</taxon>
        <taxon>Eurotiomycetidae</taxon>
        <taxon>Eurotiales</taxon>
        <taxon>Aspergillaceae</taxon>
        <taxon>Penicillium</taxon>
    </lineage>
</organism>
<feature type="domain" description="IPT/TIG" evidence="1">
    <location>
        <begin position="88"/>
        <end position="169"/>
    </location>
</feature>
<dbReference type="InterPro" id="IPR013783">
    <property type="entry name" value="Ig-like_fold"/>
</dbReference>
<dbReference type="GO" id="GO:0017154">
    <property type="term" value="F:semaphorin receptor activity"/>
    <property type="evidence" value="ECO:0007669"/>
    <property type="project" value="InterPro"/>
</dbReference>
<dbReference type="STRING" id="303698.A0A1V6T7Y5"/>
<evidence type="ECO:0000259" key="1">
    <source>
        <dbReference type="SMART" id="SM00429"/>
    </source>
</evidence>
<dbReference type="EMBL" id="MLKD01000010">
    <property type="protein sequence ID" value="OQE22296.1"/>
    <property type="molecule type" value="Genomic_DNA"/>
</dbReference>
<dbReference type="SMART" id="SM00429">
    <property type="entry name" value="IPT"/>
    <property type="match status" value="7"/>
</dbReference>
<evidence type="ECO:0000313" key="2">
    <source>
        <dbReference type="EMBL" id="OQE22296.1"/>
    </source>
</evidence>
<feature type="domain" description="IPT/TIG" evidence="1">
    <location>
        <begin position="260"/>
        <end position="342"/>
    </location>
</feature>
<keyword evidence="3" id="KW-1185">Reference proteome</keyword>
<dbReference type="Pfam" id="PF01833">
    <property type="entry name" value="TIG"/>
    <property type="match status" value="7"/>
</dbReference>